<keyword evidence="3" id="KW-1185">Reference proteome</keyword>
<dbReference type="OrthoDB" id="10257314at2759"/>
<comment type="caution">
    <text evidence="2">The sequence shown here is derived from an EMBL/GenBank/DDBJ whole genome shotgun (WGS) entry which is preliminary data.</text>
</comment>
<proteinExistence type="predicted"/>
<feature type="compositionally biased region" description="Polar residues" evidence="1">
    <location>
        <begin position="1"/>
        <end position="10"/>
    </location>
</feature>
<protein>
    <submittedName>
        <fullName evidence="2">Uncharacterized protein</fullName>
    </submittedName>
</protein>
<reference evidence="2" key="1">
    <citation type="submission" date="2021-10" db="EMBL/GenBank/DDBJ databases">
        <title>Tropical sea cucumber genome reveals ecological adaptation and Cuvierian tubules defense mechanism.</title>
        <authorList>
            <person name="Chen T."/>
        </authorList>
    </citation>
    <scope>NUCLEOTIDE SEQUENCE</scope>
    <source>
        <strain evidence="2">Nanhai2018</strain>
        <tissue evidence="2">Muscle</tissue>
    </source>
</reference>
<sequence>MGLSTTTSNMEEPRDLIAPEKEERKTRIDYLADVLQKSLFINVRLQGSSTSGWDDVSSRHLGVPYHTKARATSWRPQFARTTSYQGIWPVNYNVN</sequence>
<dbReference type="EMBL" id="JAIZAY010000007">
    <property type="protein sequence ID" value="KAJ8039178.1"/>
    <property type="molecule type" value="Genomic_DNA"/>
</dbReference>
<name>A0A9Q1HBA1_HOLLE</name>
<dbReference type="Proteomes" id="UP001152320">
    <property type="component" value="Chromosome 7"/>
</dbReference>
<dbReference type="AlphaFoldDB" id="A0A9Q1HBA1"/>
<evidence type="ECO:0000256" key="1">
    <source>
        <dbReference type="SAM" id="MobiDB-lite"/>
    </source>
</evidence>
<gene>
    <name evidence="2" type="ORF">HOLleu_16815</name>
</gene>
<organism evidence="2 3">
    <name type="scientific">Holothuria leucospilota</name>
    <name type="common">Black long sea cucumber</name>
    <name type="synonym">Mertensiothuria leucospilota</name>
    <dbReference type="NCBI Taxonomy" id="206669"/>
    <lineage>
        <taxon>Eukaryota</taxon>
        <taxon>Metazoa</taxon>
        <taxon>Echinodermata</taxon>
        <taxon>Eleutherozoa</taxon>
        <taxon>Echinozoa</taxon>
        <taxon>Holothuroidea</taxon>
        <taxon>Aspidochirotacea</taxon>
        <taxon>Aspidochirotida</taxon>
        <taxon>Holothuriidae</taxon>
        <taxon>Holothuria</taxon>
    </lineage>
</organism>
<feature type="region of interest" description="Disordered" evidence="1">
    <location>
        <begin position="1"/>
        <end position="22"/>
    </location>
</feature>
<evidence type="ECO:0000313" key="3">
    <source>
        <dbReference type="Proteomes" id="UP001152320"/>
    </source>
</evidence>
<feature type="compositionally biased region" description="Basic and acidic residues" evidence="1">
    <location>
        <begin position="11"/>
        <end position="22"/>
    </location>
</feature>
<evidence type="ECO:0000313" key="2">
    <source>
        <dbReference type="EMBL" id="KAJ8039178.1"/>
    </source>
</evidence>
<accession>A0A9Q1HBA1</accession>